<protein>
    <recommendedName>
        <fullName evidence="1">Pyruvate:ferredoxin oxidoreductase core domain-containing protein</fullName>
    </recommendedName>
</protein>
<sequence length="75" mass="8655">MIDRDISFGYEGAVYSEVKAAACRQGMDTRMINFIAGISGRDITMENIREMYELLEKKAKGEEIEEIQFTGLRWK</sequence>
<gene>
    <name evidence="2" type="ORF">SDC9_207849</name>
</gene>
<dbReference type="InterPro" id="IPR033412">
    <property type="entry name" value="PFOR_II"/>
</dbReference>
<proteinExistence type="predicted"/>
<dbReference type="Gene3D" id="3.40.50.920">
    <property type="match status" value="1"/>
</dbReference>
<evidence type="ECO:0000259" key="1">
    <source>
        <dbReference type="Pfam" id="PF17147"/>
    </source>
</evidence>
<dbReference type="InterPro" id="IPR009014">
    <property type="entry name" value="Transketo_C/PFOR_II"/>
</dbReference>
<dbReference type="SUPFAM" id="SSF52922">
    <property type="entry name" value="TK C-terminal domain-like"/>
    <property type="match status" value="1"/>
</dbReference>
<feature type="domain" description="Pyruvate:ferredoxin oxidoreductase core" evidence="1">
    <location>
        <begin position="2"/>
        <end position="48"/>
    </location>
</feature>
<evidence type="ECO:0000313" key="2">
    <source>
        <dbReference type="EMBL" id="MPN60124.1"/>
    </source>
</evidence>
<comment type="caution">
    <text evidence="2">The sequence shown here is derived from an EMBL/GenBank/DDBJ whole genome shotgun (WGS) entry which is preliminary data.</text>
</comment>
<dbReference type="Pfam" id="PF17147">
    <property type="entry name" value="PFOR_II"/>
    <property type="match status" value="1"/>
</dbReference>
<dbReference type="EMBL" id="VSSQ01134993">
    <property type="protein sequence ID" value="MPN60124.1"/>
    <property type="molecule type" value="Genomic_DNA"/>
</dbReference>
<dbReference type="AlphaFoldDB" id="A0A645JIG9"/>
<organism evidence="2">
    <name type="scientific">bioreactor metagenome</name>
    <dbReference type="NCBI Taxonomy" id="1076179"/>
    <lineage>
        <taxon>unclassified sequences</taxon>
        <taxon>metagenomes</taxon>
        <taxon>ecological metagenomes</taxon>
    </lineage>
</organism>
<accession>A0A645JIG9</accession>
<reference evidence="2" key="1">
    <citation type="submission" date="2019-08" db="EMBL/GenBank/DDBJ databases">
        <authorList>
            <person name="Kucharzyk K."/>
            <person name="Murdoch R.W."/>
            <person name="Higgins S."/>
            <person name="Loffler F."/>
        </authorList>
    </citation>
    <scope>NUCLEOTIDE SEQUENCE</scope>
</reference>
<name>A0A645JIG9_9ZZZZ</name>